<reference evidence="3 4" key="1">
    <citation type="journal article" date="2012" name="Science">
        <title>The Paleozoic origin of enzymatic lignin decomposition reconstructed from 31 fungal genomes.</title>
        <authorList>
            <person name="Floudas D."/>
            <person name="Binder M."/>
            <person name="Riley R."/>
            <person name="Barry K."/>
            <person name="Blanchette R.A."/>
            <person name="Henrissat B."/>
            <person name="Martinez A.T."/>
            <person name="Otillar R."/>
            <person name="Spatafora J.W."/>
            <person name="Yadav J.S."/>
            <person name="Aerts A."/>
            <person name="Benoit I."/>
            <person name="Boyd A."/>
            <person name="Carlson A."/>
            <person name="Copeland A."/>
            <person name="Coutinho P.M."/>
            <person name="de Vries R.P."/>
            <person name="Ferreira P."/>
            <person name="Findley K."/>
            <person name="Foster B."/>
            <person name="Gaskell J."/>
            <person name="Glotzer D."/>
            <person name="Gorecki P."/>
            <person name="Heitman J."/>
            <person name="Hesse C."/>
            <person name="Hori C."/>
            <person name="Igarashi K."/>
            <person name="Jurgens J.A."/>
            <person name="Kallen N."/>
            <person name="Kersten P."/>
            <person name="Kohler A."/>
            <person name="Kuees U."/>
            <person name="Kumar T.K.A."/>
            <person name="Kuo A."/>
            <person name="LaButti K."/>
            <person name="Larrondo L.F."/>
            <person name="Lindquist E."/>
            <person name="Ling A."/>
            <person name="Lombard V."/>
            <person name="Lucas S."/>
            <person name="Lundell T."/>
            <person name="Martin R."/>
            <person name="McLaughlin D.J."/>
            <person name="Morgenstern I."/>
            <person name="Morin E."/>
            <person name="Murat C."/>
            <person name="Nagy L.G."/>
            <person name="Nolan M."/>
            <person name="Ohm R.A."/>
            <person name="Patyshakuliyeva A."/>
            <person name="Rokas A."/>
            <person name="Ruiz-Duenas F.J."/>
            <person name="Sabat G."/>
            <person name="Salamov A."/>
            <person name="Samejima M."/>
            <person name="Schmutz J."/>
            <person name="Slot J.C."/>
            <person name="St John F."/>
            <person name="Stenlid J."/>
            <person name="Sun H."/>
            <person name="Sun S."/>
            <person name="Syed K."/>
            <person name="Tsang A."/>
            <person name="Wiebenga A."/>
            <person name="Young D."/>
            <person name="Pisabarro A."/>
            <person name="Eastwood D.C."/>
            <person name="Martin F."/>
            <person name="Cullen D."/>
            <person name="Grigoriev I.V."/>
            <person name="Hibbett D.S."/>
        </authorList>
    </citation>
    <scope>NUCLEOTIDE SEQUENCE</scope>
    <source>
        <strain evidence="4">FP-58527</strain>
    </source>
</reference>
<dbReference type="GO" id="GO:0016787">
    <property type="term" value="F:hydrolase activity"/>
    <property type="evidence" value="ECO:0007669"/>
    <property type="project" value="UniProtKB-KW"/>
</dbReference>
<keyword evidence="4" id="KW-1185">Reference proteome</keyword>
<feature type="chain" id="PRO_5004563794" evidence="1">
    <location>
        <begin position="20"/>
        <end position="387"/>
    </location>
</feature>
<dbReference type="eggNOG" id="ENOG502QVFK">
    <property type="taxonomic scope" value="Eukaryota"/>
</dbReference>
<evidence type="ECO:0000313" key="4">
    <source>
        <dbReference type="Proteomes" id="UP000015241"/>
    </source>
</evidence>
<dbReference type="CDD" id="cd01830">
    <property type="entry name" value="XynE_like"/>
    <property type="match status" value="1"/>
</dbReference>
<proteinExistence type="predicted"/>
<dbReference type="Gene3D" id="3.40.50.1110">
    <property type="entry name" value="SGNH hydrolase"/>
    <property type="match status" value="1"/>
</dbReference>
<dbReference type="Pfam" id="PF13472">
    <property type="entry name" value="Lipase_GDSL_2"/>
    <property type="match status" value="1"/>
</dbReference>
<dbReference type="InterPro" id="IPR036514">
    <property type="entry name" value="SGNH_hydro_sf"/>
</dbReference>
<keyword evidence="1" id="KW-0732">Signal</keyword>
<evidence type="ECO:0000259" key="2">
    <source>
        <dbReference type="Pfam" id="PF13472"/>
    </source>
</evidence>
<dbReference type="HOGENOM" id="CLU_029872_0_1_1"/>
<organism evidence="3 4">
    <name type="scientific">Fomitopsis schrenkii</name>
    <name type="common">Brown rot fungus</name>
    <dbReference type="NCBI Taxonomy" id="2126942"/>
    <lineage>
        <taxon>Eukaryota</taxon>
        <taxon>Fungi</taxon>
        <taxon>Dikarya</taxon>
        <taxon>Basidiomycota</taxon>
        <taxon>Agaricomycotina</taxon>
        <taxon>Agaricomycetes</taxon>
        <taxon>Polyporales</taxon>
        <taxon>Fomitopsis</taxon>
    </lineage>
</organism>
<dbReference type="STRING" id="743788.S8FE25"/>
<evidence type="ECO:0000313" key="3">
    <source>
        <dbReference type="EMBL" id="EPS99720.1"/>
    </source>
</evidence>
<dbReference type="PANTHER" id="PTHR43784">
    <property type="entry name" value="GDSL-LIKE LIPASE/ACYLHYDROLASE, PUTATIVE (AFU_ORTHOLOGUE AFUA_2G00820)-RELATED"/>
    <property type="match status" value="1"/>
</dbReference>
<feature type="signal peptide" evidence="1">
    <location>
        <begin position="1"/>
        <end position="19"/>
    </location>
</feature>
<dbReference type="Proteomes" id="UP000015241">
    <property type="component" value="Unassembled WGS sequence"/>
</dbReference>
<sequence length="387" mass="42006">MRSPLYLVAVAAALLVVAAVPAGHWVDTWVTMPQLTEYHNVPNPPFFHPIRLRISNAFGVNDLPITQVALAMPLDGAAGSPQIVPGSSVPLTFPGNTWIIIPNGAQVVSDPIYYPVANQTMIPVTLYTEQGQEGFYITSHPGSRTNTYYSLGNYVDAPNLTDPSTQYEAHWFFISGLEAWSSSTSSGFAIVGGSITDGRGSGTDENDRWPDLVLRRMQENPFTANIAVLNQGAGGNRILYDGLGPNALGRIDRDVLAQSGIRYAMIFEGVNDIGTAATDVYSQQVVGDRLIQAFEQIVTHVHAFGIPMFAATITPNDTSQPYADAQREVTRQRVNAWIRDSGTFDALNPAYNSGDYLHPNVAGYTAIANAFPLEIFQEFAFGVNGFQ</sequence>
<dbReference type="InterPro" id="IPR053140">
    <property type="entry name" value="GDSL_Rv0518-like"/>
</dbReference>
<name>S8FE25_FOMSC</name>
<dbReference type="InterPro" id="IPR013830">
    <property type="entry name" value="SGNH_hydro"/>
</dbReference>
<evidence type="ECO:0000256" key="1">
    <source>
        <dbReference type="SAM" id="SignalP"/>
    </source>
</evidence>
<dbReference type="OrthoDB" id="10071171at2759"/>
<gene>
    <name evidence="3" type="ORF">FOMPIDRAFT_129123</name>
</gene>
<dbReference type="AlphaFoldDB" id="S8FE25"/>
<dbReference type="SUPFAM" id="SSF52266">
    <property type="entry name" value="SGNH hydrolase"/>
    <property type="match status" value="1"/>
</dbReference>
<keyword evidence="3" id="KW-0378">Hydrolase</keyword>
<dbReference type="PANTHER" id="PTHR43784:SF3">
    <property type="entry name" value="GDSL FAMILY LIPASE"/>
    <property type="match status" value="1"/>
</dbReference>
<accession>S8FE25</accession>
<protein>
    <submittedName>
        <fullName evidence="3">Extracellular GDSL-like lipase/acylhydrolase</fullName>
    </submittedName>
</protein>
<feature type="domain" description="SGNH hydrolase-type esterase" evidence="2">
    <location>
        <begin position="191"/>
        <end position="365"/>
    </location>
</feature>
<dbReference type="EMBL" id="KE504154">
    <property type="protein sequence ID" value="EPS99720.1"/>
    <property type="molecule type" value="Genomic_DNA"/>
</dbReference>
<dbReference type="InParanoid" id="S8FE25"/>